<feature type="transmembrane region" description="Helical" evidence="8">
    <location>
        <begin position="12"/>
        <end position="30"/>
    </location>
</feature>
<comment type="subcellular location">
    <subcellularLocation>
        <location evidence="1">Membrane</location>
        <topology evidence="1">Multi-pass membrane protein</topology>
    </subcellularLocation>
</comment>
<comment type="similarity">
    <text evidence="2">Belongs to the amino acid-polyamine-organocation (APC) superfamily. Spore germination protein (SGP) (TC 2.A.3.9) family.</text>
</comment>
<keyword evidence="4" id="KW-0309">Germination</keyword>
<dbReference type="KEGG" id="bko:CKF48_23520"/>
<feature type="transmembrane region" description="Helical" evidence="8">
    <location>
        <begin position="84"/>
        <end position="113"/>
    </location>
</feature>
<keyword evidence="3" id="KW-0813">Transport</keyword>
<feature type="transmembrane region" description="Helical" evidence="8">
    <location>
        <begin position="303"/>
        <end position="324"/>
    </location>
</feature>
<evidence type="ECO:0000256" key="3">
    <source>
        <dbReference type="ARBA" id="ARBA00022448"/>
    </source>
</evidence>
<feature type="transmembrane region" description="Helical" evidence="8">
    <location>
        <begin position="143"/>
        <end position="164"/>
    </location>
</feature>
<dbReference type="AlphaFoldDB" id="A0A248TQ19"/>
<dbReference type="GO" id="GO:0009847">
    <property type="term" value="P:spore germination"/>
    <property type="evidence" value="ECO:0007669"/>
    <property type="project" value="InterPro"/>
</dbReference>
<feature type="transmembrane region" description="Helical" evidence="8">
    <location>
        <begin position="119"/>
        <end position="136"/>
    </location>
</feature>
<feature type="transmembrane region" description="Helical" evidence="8">
    <location>
        <begin position="270"/>
        <end position="291"/>
    </location>
</feature>
<protein>
    <submittedName>
        <fullName evidence="9">Uncharacterized protein</fullName>
    </submittedName>
</protein>
<evidence type="ECO:0000256" key="7">
    <source>
        <dbReference type="ARBA" id="ARBA00023136"/>
    </source>
</evidence>
<feature type="transmembrane region" description="Helical" evidence="8">
    <location>
        <begin position="184"/>
        <end position="205"/>
    </location>
</feature>
<dbReference type="Pfam" id="PF03845">
    <property type="entry name" value="Spore_permease"/>
    <property type="match status" value="1"/>
</dbReference>
<evidence type="ECO:0000256" key="2">
    <source>
        <dbReference type="ARBA" id="ARBA00007998"/>
    </source>
</evidence>
<reference evidence="9 10" key="1">
    <citation type="submission" date="2017-08" db="EMBL/GenBank/DDBJ databases">
        <title>Complete Genome Sequence of Bacillus kochii Oregon-R-modENCODE STRAIN BDGP4, isolated from Drosophila melanogaster gut.</title>
        <authorList>
            <person name="Wan K.H."/>
            <person name="Yu C."/>
            <person name="Park S."/>
            <person name="Hammonds A.S."/>
            <person name="Booth B.W."/>
            <person name="Celniker S.E."/>
        </authorList>
    </citation>
    <scope>NUCLEOTIDE SEQUENCE [LARGE SCALE GENOMIC DNA]</scope>
    <source>
        <strain evidence="9 10">BDGP4</strain>
        <plasmid evidence="10">pbkbdgp4a</plasmid>
    </source>
</reference>
<geneLocation type="plasmid" evidence="10">
    <name>pbkbdgp4a</name>
</geneLocation>
<feature type="transmembrane region" description="Helical" evidence="8">
    <location>
        <begin position="42"/>
        <end position="63"/>
    </location>
</feature>
<evidence type="ECO:0000256" key="4">
    <source>
        <dbReference type="ARBA" id="ARBA00022544"/>
    </source>
</evidence>
<keyword evidence="7 8" id="KW-0472">Membrane</keyword>
<dbReference type="NCBIfam" id="TIGR00912">
    <property type="entry name" value="2A0309"/>
    <property type="match status" value="1"/>
</dbReference>
<dbReference type="PANTHER" id="PTHR34975">
    <property type="entry name" value="SPORE GERMINATION PROTEIN A2"/>
    <property type="match status" value="1"/>
</dbReference>
<evidence type="ECO:0000256" key="6">
    <source>
        <dbReference type="ARBA" id="ARBA00022989"/>
    </source>
</evidence>
<name>A0A248TQ19_9BACI</name>
<feature type="transmembrane region" description="Helical" evidence="8">
    <location>
        <begin position="217"/>
        <end position="243"/>
    </location>
</feature>
<proteinExistence type="inferred from homology"/>
<evidence type="ECO:0000256" key="5">
    <source>
        <dbReference type="ARBA" id="ARBA00022692"/>
    </source>
</evidence>
<gene>
    <name evidence="9" type="ORF">CKF48_23520</name>
</gene>
<dbReference type="InterPro" id="IPR004761">
    <property type="entry name" value="Spore_GerAB"/>
</dbReference>
<keyword evidence="10" id="KW-1185">Reference proteome</keyword>
<dbReference type="EMBL" id="CP022984">
    <property type="protein sequence ID" value="ASV70249.1"/>
    <property type="molecule type" value="Genomic_DNA"/>
</dbReference>
<evidence type="ECO:0000313" key="9">
    <source>
        <dbReference type="EMBL" id="ASV70249.1"/>
    </source>
</evidence>
<dbReference type="GO" id="GO:0016020">
    <property type="term" value="C:membrane"/>
    <property type="evidence" value="ECO:0007669"/>
    <property type="project" value="UniProtKB-SubCell"/>
</dbReference>
<evidence type="ECO:0000256" key="1">
    <source>
        <dbReference type="ARBA" id="ARBA00004141"/>
    </source>
</evidence>
<keyword evidence="6 8" id="KW-1133">Transmembrane helix</keyword>
<evidence type="ECO:0000313" key="10">
    <source>
        <dbReference type="Proteomes" id="UP000215137"/>
    </source>
</evidence>
<sequence>MKKEITDMLTKWETLFLLIMTLPIMGHVVILPLMLDVAGRDAWISIIISLPAAFTLAISIYRLRLKYPKQNISDMLHNLLGKPFGVMIKIIFIIYFLFLTIFSFALLVDFIYIAFFPETPRLAILVWFLLFFVYAASKGIKRIALTAGILAIIAMAAGHTVTILDRPMKDWSELQPIFEFGWNPILWGSLIILSIWVELLLLLFLPIQNIREKRMFLLWSIGILLNALMMFSTTIGSITIFGLGQADNFVYPALESVRIISLGFIDRFDIYGLLLMAVGTYIRCSLYFRIAYDITVSKVSSKWIRRFGFTGFVLLVFLGTYYLSKEHLRLDKTLDIYAYMIVLFPIPFLLLGISYLKGKTKQS</sequence>
<keyword evidence="9" id="KW-0614">Plasmid</keyword>
<dbReference type="PANTHER" id="PTHR34975:SF2">
    <property type="entry name" value="SPORE GERMINATION PROTEIN A2"/>
    <property type="match status" value="1"/>
</dbReference>
<dbReference type="Proteomes" id="UP000215137">
    <property type="component" value="Plasmid pBkBDGP4A"/>
</dbReference>
<evidence type="ECO:0000256" key="8">
    <source>
        <dbReference type="SAM" id="Phobius"/>
    </source>
</evidence>
<accession>A0A248TQ19</accession>
<keyword evidence="5 8" id="KW-0812">Transmembrane</keyword>
<feature type="transmembrane region" description="Helical" evidence="8">
    <location>
        <begin position="336"/>
        <end position="356"/>
    </location>
</feature>
<organism evidence="9 10">
    <name type="scientific">Cytobacillus kochii</name>
    <dbReference type="NCBI Taxonomy" id="859143"/>
    <lineage>
        <taxon>Bacteria</taxon>
        <taxon>Bacillati</taxon>
        <taxon>Bacillota</taxon>
        <taxon>Bacilli</taxon>
        <taxon>Bacillales</taxon>
        <taxon>Bacillaceae</taxon>
        <taxon>Cytobacillus</taxon>
    </lineage>
</organism>